<sequence length="150" mass="17169">MHARGVVTNVYTYNSLIHGLCKNGSVNAAQKVFENMHAYGIVADLYTYSVLIHSFCRQGSMHSAVNLFDEMIAKGVVPDVYNYNDLILGRINEALHLVKKMMKQGLKPDRVTSGIILNALRKSENPDELRQIISEIISWKKTWDMWQIWK</sequence>
<feature type="repeat" description="PPR" evidence="4">
    <location>
        <begin position="44"/>
        <end position="78"/>
    </location>
</feature>
<evidence type="ECO:0000256" key="3">
    <source>
        <dbReference type="ARBA" id="ARBA00022946"/>
    </source>
</evidence>
<keyword evidence="6" id="KW-1185">Reference proteome</keyword>
<dbReference type="NCBIfam" id="TIGR00756">
    <property type="entry name" value="PPR"/>
    <property type="match status" value="3"/>
</dbReference>
<evidence type="ECO:0000256" key="2">
    <source>
        <dbReference type="ARBA" id="ARBA00022737"/>
    </source>
</evidence>
<keyword evidence="2" id="KW-0677">Repeat</keyword>
<reference evidence="5" key="1">
    <citation type="submission" date="2022-08" db="EMBL/GenBank/DDBJ databases">
        <authorList>
            <person name="Marques A."/>
        </authorList>
    </citation>
    <scope>NUCLEOTIDE SEQUENCE</scope>
    <source>
        <strain evidence="5">RhyPub2mFocal</strain>
        <tissue evidence="5">Leaves</tissue>
    </source>
</reference>
<dbReference type="Gene3D" id="1.25.40.10">
    <property type="entry name" value="Tetratricopeptide repeat domain"/>
    <property type="match status" value="2"/>
</dbReference>
<evidence type="ECO:0008006" key="7">
    <source>
        <dbReference type="Google" id="ProtNLM"/>
    </source>
</evidence>
<accession>A0AAV8DSP7</accession>
<dbReference type="EMBL" id="JAMFTS010000003">
    <property type="protein sequence ID" value="KAJ4769343.1"/>
    <property type="molecule type" value="Genomic_DNA"/>
</dbReference>
<dbReference type="InterPro" id="IPR050872">
    <property type="entry name" value="PPR_P_subfamily"/>
</dbReference>
<dbReference type="PROSITE" id="PS51375">
    <property type="entry name" value="PPR"/>
    <property type="match status" value="2"/>
</dbReference>
<comment type="caution">
    <text evidence="5">The sequence shown here is derived from an EMBL/GenBank/DDBJ whole genome shotgun (WGS) entry which is preliminary data.</text>
</comment>
<keyword evidence="3" id="KW-0809">Transit peptide</keyword>
<name>A0AAV8DSP7_9POAL</name>
<dbReference type="PANTHER" id="PTHR46128:SF211">
    <property type="entry name" value="PENTACOTRIPEPTIDE-REPEAT REGION OF PRORP DOMAIN-CONTAINING PROTEIN"/>
    <property type="match status" value="1"/>
</dbReference>
<dbReference type="Proteomes" id="UP001140206">
    <property type="component" value="Chromosome 3"/>
</dbReference>
<evidence type="ECO:0000313" key="5">
    <source>
        <dbReference type="EMBL" id="KAJ4769343.1"/>
    </source>
</evidence>
<feature type="repeat" description="PPR" evidence="4">
    <location>
        <begin position="9"/>
        <end position="43"/>
    </location>
</feature>
<dbReference type="AlphaFoldDB" id="A0AAV8DSP7"/>
<organism evidence="5 6">
    <name type="scientific">Rhynchospora pubera</name>
    <dbReference type="NCBI Taxonomy" id="906938"/>
    <lineage>
        <taxon>Eukaryota</taxon>
        <taxon>Viridiplantae</taxon>
        <taxon>Streptophyta</taxon>
        <taxon>Embryophyta</taxon>
        <taxon>Tracheophyta</taxon>
        <taxon>Spermatophyta</taxon>
        <taxon>Magnoliopsida</taxon>
        <taxon>Liliopsida</taxon>
        <taxon>Poales</taxon>
        <taxon>Cyperaceae</taxon>
        <taxon>Cyperoideae</taxon>
        <taxon>Rhynchosporeae</taxon>
        <taxon>Rhynchospora</taxon>
    </lineage>
</organism>
<dbReference type="InterPro" id="IPR002885">
    <property type="entry name" value="PPR_rpt"/>
</dbReference>
<protein>
    <recommendedName>
        <fullName evidence="7">Pentatricopeptide repeat-containing protein</fullName>
    </recommendedName>
</protein>
<dbReference type="Pfam" id="PF13041">
    <property type="entry name" value="PPR_2"/>
    <property type="match status" value="1"/>
</dbReference>
<dbReference type="PANTHER" id="PTHR46128">
    <property type="entry name" value="MITOCHONDRIAL GROUP I INTRON SPLICING FACTOR CCM1"/>
    <property type="match status" value="1"/>
</dbReference>
<comment type="similarity">
    <text evidence="1">Belongs to the PPR family. P subfamily.</text>
</comment>
<proteinExistence type="inferred from homology"/>
<evidence type="ECO:0000256" key="4">
    <source>
        <dbReference type="PROSITE-ProRule" id="PRU00708"/>
    </source>
</evidence>
<dbReference type="Pfam" id="PF13812">
    <property type="entry name" value="PPR_3"/>
    <property type="match status" value="1"/>
</dbReference>
<dbReference type="InterPro" id="IPR011990">
    <property type="entry name" value="TPR-like_helical_dom_sf"/>
</dbReference>
<gene>
    <name evidence="5" type="ORF">LUZ62_053600</name>
</gene>
<evidence type="ECO:0000313" key="6">
    <source>
        <dbReference type="Proteomes" id="UP001140206"/>
    </source>
</evidence>
<evidence type="ECO:0000256" key="1">
    <source>
        <dbReference type="ARBA" id="ARBA00007626"/>
    </source>
</evidence>